<dbReference type="GO" id="GO:0004674">
    <property type="term" value="F:protein serine/threonine kinase activity"/>
    <property type="evidence" value="ECO:0007669"/>
    <property type="project" value="UniProtKB-KW"/>
</dbReference>
<dbReference type="SUPFAM" id="SSF50978">
    <property type="entry name" value="WD40 repeat-like"/>
    <property type="match status" value="1"/>
</dbReference>
<dbReference type="PROSITE" id="PS50011">
    <property type="entry name" value="PROTEIN_KINASE_DOM"/>
    <property type="match status" value="1"/>
</dbReference>
<protein>
    <recommendedName>
        <fullName evidence="1">non-specific serine/threonine protein kinase</fullName>
        <ecNumber evidence="1">2.7.11.1</ecNumber>
    </recommendedName>
</protein>
<dbReference type="GO" id="GO:0006623">
    <property type="term" value="P:protein targeting to vacuole"/>
    <property type="evidence" value="ECO:0007669"/>
    <property type="project" value="TreeGrafter"/>
</dbReference>
<evidence type="ECO:0000256" key="4">
    <source>
        <dbReference type="ARBA" id="ARBA00022679"/>
    </source>
</evidence>
<dbReference type="Gene3D" id="2.130.10.10">
    <property type="entry name" value="YVTN repeat-like/Quinoprotein amine dehydrogenase"/>
    <property type="match status" value="1"/>
</dbReference>
<dbReference type="InterPro" id="IPR015943">
    <property type="entry name" value="WD40/YVTN_repeat-like_dom_sf"/>
</dbReference>
<dbReference type="GO" id="GO:0005770">
    <property type="term" value="C:late endosome"/>
    <property type="evidence" value="ECO:0007669"/>
    <property type="project" value="TreeGrafter"/>
</dbReference>
<dbReference type="GO" id="GO:0034272">
    <property type="term" value="C:phosphatidylinositol 3-kinase complex, class III, type II"/>
    <property type="evidence" value="ECO:0007669"/>
    <property type="project" value="TreeGrafter"/>
</dbReference>
<dbReference type="PANTHER" id="PTHR17583:SF0">
    <property type="entry name" value="PHOSPHOINOSITIDE 3-KINASE REGULATORY SUBUNIT 4"/>
    <property type="match status" value="1"/>
</dbReference>
<keyword evidence="13" id="KW-1185">Reference proteome</keyword>
<dbReference type="InterPro" id="IPR011989">
    <property type="entry name" value="ARM-like"/>
</dbReference>
<keyword evidence="8" id="KW-0067">ATP-binding</keyword>
<feature type="domain" description="Protein kinase" evidence="11">
    <location>
        <begin position="27"/>
        <end position="307"/>
    </location>
</feature>
<dbReference type="STRING" id="1076935.U4LWA9"/>
<dbReference type="AlphaFoldDB" id="U4LWA9"/>
<evidence type="ECO:0000259" key="11">
    <source>
        <dbReference type="PROSITE" id="PS50011"/>
    </source>
</evidence>
<dbReference type="InterPro" id="IPR045162">
    <property type="entry name" value="Vps15-like"/>
</dbReference>
<dbReference type="GO" id="GO:0071561">
    <property type="term" value="C:nucleus-vacuole junction"/>
    <property type="evidence" value="ECO:0007669"/>
    <property type="project" value="TreeGrafter"/>
</dbReference>
<keyword evidence="2" id="KW-0723">Serine/threonine-protein kinase</keyword>
<dbReference type="InterPro" id="IPR008271">
    <property type="entry name" value="Ser/Thr_kinase_AS"/>
</dbReference>
<dbReference type="Gene3D" id="1.25.10.10">
    <property type="entry name" value="Leucine-rich Repeat Variant"/>
    <property type="match status" value="1"/>
</dbReference>
<dbReference type="CDD" id="cd13980">
    <property type="entry name" value="STKc_Vps15"/>
    <property type="match status" value="1"/>
</dbReference>
<feature type="region of interest" description="Disordered" evidence="10">
    <location>
        <begin position="926"/>
        <end position="1017"/>
    </location>
</feature>
<sequence>MGQNYSSVAVADGNARAGIDIPELADISYEKSLGSARFLKTIRAKHADGLVVVKIFAKPPQSSQLDRYRERITRDQEALEGVVNAFPYERVVETDRAAYLVRQYLYSSLYDRISTRPFLEEIEKKWIAFQLLCGLRDCHARGVHHGDIKAENVLVTSWNWIYLSDFAPFKPTYLPADNPADFSYFFDTSLRRICYVAPERFLDAGQKRAEDAPLTDEMDIFSLGCVIAELFLEGTPLFTLSQLFKYRAGGYDPSPYLAKIEDKDIRELVKHMISLDWTHRYSAEKYLEEWRRKAFPEYFYSFLHQYIGFVTDPTAGRNTAETDNDHYGRSDDRIDRLYHDFDKISFFLGYDTNNDPNHKASSGSMFPVHLDIPNYQRNSSAVRRRNVTSDDGTLIFLSLVASSIRNTSRTGSRVRGCDLMLAFSERITDEAKMDRCLPYLVALLSDESIIVQVSVIRTLTQLMELVEVASPTNSHVFPDYILPKIAQFATSESPFVRSTYASCLASLANSASRFLDMTQALRADGALPMTDPEAEPGSDMASAQVLFDTSKNTLIIFFQDHAKALLTDSDPAVRRAFLRSVSRLCVFFGQNKANDIILSHLNTYLNDQNWILRAAFFETITGIATYLGSVALEEYIMPLMVQSLTDPEEFVVEKVLRAIASMTELGLYQRSKIWELVDIIGRFTMHPNIWIRQSAIGCIVASTKWLAPADIYCIIYPLVQPYLKTKLVEISPINLLENVKKPLSRTVFDMAVTWATSTREGLFWASAQGQRLFASGFSTNFVPRLLPNRDLLTKGSIRQSNTKNSEDEAWLAKMRNLGMTAEDEWKIVALREYIWRMAKSRNRLSSDSTHSILAGVISLKNLDITPQTIFFDENESFFHLPTNGSRNLTRAATIADALMDASRTIDNPLRRTSSKLQLRTTAAQQYRNVEPGSASDSGSATPIPSSLHMDATRNSMNSQQTSNPNITGSESLLSPTSSKNGSALRHSPSKASLLNRREPSKALAETSTVPETAFGMLEPPLPKDFSRGFIPTPEEPQHLFRAAHSYDGNDPHILNLLDTMYLQNYPSDIVEFGPTIVPVNNRTPIKKSSGRNNGGPWRPECTFVASFGEHSEAINRVVCAPDHNFFVTASDDGTVKIWDSTRLEKNVAFRARQTYKHGNKVKALCFIENTRCFASAAVDGSIHVVKVDFQTAAAKYGKLRVMREYQLPNPNEYAVWMEHFKSESNSILLIATNISNIHALDLRTMKILYTLKNPVHHGTPTCFCLDRRHNWLILGTLMES</sequence>
<keyword evidence="3 9" id="KW-0853">WD repeat</keyword>
<keyword evidence="7 12" id="KW-0418">Kinase</keyword>
<dbReference type="PROSITE" id="PS50082">
    <property type="entry name" value="WD_REPEATS_2"/>
    <property type="match status" value="1"/>
</dbReference>
<evidence type="ECO:0000313" key="12">
    <source>
        <dbReference type="EMBL" id="CCX33476.1"/>
    </source>
</evidence>
<dbReference type="GO" id="GO:0045324">
    <property type="term" value="P:late endosome to vacuole transport"/>
    <property type="evidence" value="ECO:0007669"/>
    <property type="project" value="InterPro"/>
</dbReference>
<name>U4LWA9_PYROM</name>
<proteinExistence type="predicted"/>
<dbReference type="EC" id="2.7.11.1" evidence="1"/>
<organism evidence="12 13">
    <name type="scientific">Pyronema omphalodes (strain CBS 100304)</name>
    <name type="common">Pyronema confluens</name>
    <dbReference type="NCBI Taxonomy" id="1076935"/>
    <lineage>
        <taxon>Eukaryota</taxon>
        <taxon>Fungi</taxon>
        <taxon>Dikarya</taxon>
        <taxon>Ascomycota</taxon>
        <taxon>Pezizomycotina</taxon>
        <taxon>Pezizomycetes</taxon>
        <taxon>Pezizales</taxon>
        <taxon>Pyronemataceae</taxon>
        <taxon>Pyronema</taxon>
    </lineage>
</organism>
<dbReference type="InterPro" id="IPR001680">
    <property type="entry name" value="WD40_rpt"/>
</dbReference>
<feature type="compositionally biased region" description="Polar residues" evidence="10">
    <location>
        <begin position="952"/>
        <end position="981"/>
    </location>
</feature>
<evidence type="ECO:0000256" key="2">
    <source>
        <dbReference type="ARBA" id="ARBA00022527"/>
    </source>
</evidence>
<evidence type="ECO:0000256" key="7">
    <source>
        <dbReference type="ARBA" id="ARBA00022777"/>
    </source>
</evidence>
<evidence type="ECO:0000256" key="8">
    <source>
        <dbReference type="ARBA" id="ARBA00022840"/>
    </source>
</evidence>
<dbReference type="GO" id="GO:0016236">
    <property type="term" value="P:macroautophagy"/>
    <property type="evidence" value="ECO:0007669"/>
    <property type="project" value="InterPro"/>
</dbReference>
<dbReference type="Pfam" id="PF22956">
    <property type="entry name" value="VPS15-like_hel"/>
    <property type="match status" value="1"/>
</dbReference>
<feature type="repeat" description="WD" evidence="9">
    <location>
        <begin position="1107"/>
        <end position="1139"/>
    </location>
</feature>
<keyword evidence="4" id="KW-0808">Transferase</keyword>
<dbReference type="GO" id="GO:0005524">
    <property type="term" value="F:ATP binding"/>
    <property type="evidence" value="ECO:0007669"/>
    <property type="project" value="UniProtKB-KW"/>
</dbReference>
<evidence type="ECO:0000256" key="5">
    <source>
        <dbReference type="ARBA" id="ARBA00022737"/>
    </source>
</evidence>
<dbReference type="OrthoDB" id="242910at2759"/>
<dbReference type="Pfam" id="PF00069">
    <property type="entry name" value="Pkinase"/>
    <property type="match status" value="1"/>
</dbReference>
<dbReference type="InterPro" id="IPR055231">
    <property type="entry name" value="2AA_helical"/>
</dbReference>
<dbReference type="Gene3D" id="1.10.510.10">
    <property type="entry name" value="Transferase(Phosphotransferase) domain 1"/>
    <property type="match status" value="1"/>
</dbReference>
<evidence type="ECO:0000256" key="1">
    <source>
        <dbReference type="ARBA" id="ARBA00012513"/>
    </source>
</evidence>
<accession>U4LWA9</accession>
<dbReference type="OMA" id="ATNTCRI"/>
<dbReference type="InterPro" id="IPR000719">
    <property type="entry name" value="Prot_kinase_dom"/>
</dbReference>
<evidence type="ECO:0000256" key="3">
    <source>
        <dbReference type="ARBA" id="ARBA00022574"/>
    </source>
</evidence>
<dbReference type="SMART" id="SM00320">
    <property type="entry name" value="WD40"/>
    <property type="match status" value="2"/>
</dbReference>
<dbReference type="SUPFAM" id="SSF56112">
    <property type="entry name" value="Protein kinase-like (PK-like)"/>
    <property type="match status" value="1"/>
</dbReference>
<evidence type="ECO:0000256" key="6">
    <source>
        <dbReference type="ARBA" id="ARBA00022741"/>
    </source>
</evidence>
<evidence type="ECO:0000313" key="13">
    <source>
        <dbReference type="Proteomes" id="UP000018144"/>
    </source>
</evidence>
<dbReference type="EMBL" id="HF936097">
    <property type="protein sequence ID" value="CCX33476.1"/>
    <property type="molecule type" value="Genomic_DNA"/>
</dbReference>
<dbReference type="GO" id="GO:0034271">
    <property type="term" value="C:phosphatidylinositol 3-kinase complex, class III, type I"/>
    <property type="evidence" value="ECO:0007669"/>
    <property type="project" value="TreeGrafter"/>
</dbReference>
<dbReference type="PROSITE" id="PS00108">
    <property type="entry name" value="PROTEIN_KINASE_ST"/>
    <property type="match status" value="1"/>
</dbReference>
<evidence type="ECO:0000256" key="10">
    <source>
        <dbReference type="SAM" id="MobiDB-lite"/>
    </source>
</evidence>
<dbReference type="Pfam" id="PF00400">
    <property type="entry name" value="WD40"/>
    <property type="match status" value="1"/>
</dbReference>
<keyword evidence="6" id="KW-0547">Nucleotide-binding</keyword>
<reference evidence="12 13" key="1">
    <citation type="journal article" date="2013" name="PLoS Genet.">
        <title>The genome and development-dependent transcriptomes of Pyronema confluens: a window into fungal evolution.</title>
        <authorList>
            <person name="Traeger S."/>
            <person name="Altegoer F."/>
            <person name="Freitag M."/>
            <person name="Gabaldon T."/>
            <person name="Kempken F."/>
            <person name="Kumar A."/>
            <person name="Marcet-Houben M."/>
            <person name="Poggeler S."/>
            <person name="Stajich J.E."/>
            <person name="Nowrousian M."/>
        </authorList>
    </citation>
    <scope>NUCLEOTIDE SEQUENCE [LARGE SCALE GENOMIC DNA]</scope>
    <source>
        <strain evidence="13">CBS 100304</strain>
        <tissue evidence="12">Vegetative mycelium</tissue>
    </source>
</reference>
<dbReference type="FunFam" id="1.25.10.10:FF:000342">
    <property type="entry name" value="Serine/threonine-protein kinase VPS15"/>
    <property type="match status" value="1"/>
</dbReference>
<dbReference type="FunFam" id="1.10.510.10:FF:000497">
    <property type="entry name" value="Phosphoinositide 3-kinase regulatory subunit"/>
    <property type="match status" value="1"/>
</dbReference>
<dbReference type="SUPFAM" id="SSF48371">
    <property type="entry name" value="ARM repeat"/>
    <property type="match status" value="1"/>
</dbReference>
<feature type="compositionally biased region" description="Polar residues" evidence="10">
    <location>
        <begin position="934"/>
        <end position="944"/>
    </location>
</feature>
<gene>
    <name evidence="12" type="ORF">PCON_01186</name>
</gene>
<dbReference type="PANTHER" id="PTHR17583">
    <property type="entry name" value="PHOSPHOINOSITIDE 3-KINASE REGULATORY SUBUNIT 4"/>
    <property type="match status" value="1"/>
</dbReference>
<dbReference type="SMART" id="SM00220">
    <property type="entry name" value="S_TKc"/>
    <property type="match status" value="1"/>
</dbReference>
<dbReference type="Proteomes" id="UP000018144">
    <property type="component" value="Unassembled WGS sequence"/>
</dbReference>
<dbReference type="eggNOG" id="KOG1240">
    <property type="taxonomic scope" value="Eukaryota"/>
</dbReference>
<evidence type="ECO:0000256" key="9">
    <source>
        <dbReference type="PROSITE-ProRule" id="PRU00221"/>
    </source>
</evidence>
<keyword evidence="5" id="KW-0677">Repeat</keyword>
<dbReference type="InterPro" id="IPR036322">
    <property type="entry name" value="WD40_repeat_dom_sf"/>
</dbReference>
<dbReference type="InterPro" id="IPR016024">
    <property type="entry name" value="ARM-type_fold"/>
</dbReference>
<dbReference type="PROSITE" id="PS50294">
    <property type="entry name" value="WD_REPEATS_REGION"/>
    <property type="match status" value="1"/>
</dbReference>
<dbReference type="InterPro" id="IPR011009">
    <property type="entry name" value="Kinase-like_dom_sf"/>
</dbReference>